<dbReference type="CDD" id="cd01392">
    <property type="entry name" value="HTH_LacI"/>
    <property type="match status" value="1"/>
</dbReference>
<evidence type="ECO:0000256" key="4">
    <source>
        <dbReference type="ARBA" id="ARBA00023163"/>
    </source>
</evidence>
<evidence type="ECO:0000256" key="1">
    <source>
        <dbReference type="ARBA" id="ARBA00022491"/>
    </source>
</evidence>
<evidence type="ECO:0000256" key="3">
    <source>
        <dbReference type="ARBA" id="ARBA00023125"/>
    </source>
</evidence>
<dbReference type="OrthoDB" id="9798934at2"/>
<dbReference type="PANTHER" id="PTHR30146:SF148">
    <property type="entry name" value="HTH-TYPE TRANSCRIPTIONAL REPRESSOR PURR-RELATED"/>
    <property type="match status" value="1"/>
</dbReference>
<organism evidence="6 7">
    <name type="scientific">Nocardioides cavernaquae</name>
    <dbReference type="NCBI Taxonomy" id="2321396"/>
    <lineage>
        <taxon>Bacteria</taxon>
        <taxon>Bacillati</taxon>
        <taxon>Actinomycetota</taxon>
        <taxon>Actinomycetes</taxon>
        <taxon>Propionibacteriales</taxon>
        <taxon>Nocardioidaceae</taxon>
        <taxon>Nocardioides</taxon>
    </lineage>
</organism>
<dbReference type="GO" id="GO:0000976">
    <property type="term" value="F:transcription cis-regulatory region binding"/>
    <property type="evidence" value="ECO:0007669"/>
    <property type="project" value="TreeGrafter"/>
</dbReference>
<evidence type="ECO:0000259" key="5">
    <source>
        <dbReference type="PROSITE" id="PS50932"/>
    </source>
</evidence>
<keyword evidence="2" id="KW-0805">Transcription regulation</keyword>
<protein>
    <submittedName>
        <fullName evidence="6">LacI family DNA-binding transcriptional regulator</fullName>
    </submittedName>
</protein>
<dbReference type="Pfam" id="PF00356">
    <property type="entry name" value="LacI"/>
    <property type="match status" value="1"/>
</dbReference>
<evidence type="ECO:0000313" key="6">
    <source>
        <dbReference type="EMBL" id="RJS45925.1"/>
    </source>
</evidence>
<dbReference type="RefSeq" id="WP_120059824.1">
    <property type="nucleotide sequence ID" value="NZ_QYRP01000002.1"/>
</dbReference>
<dbReference type="GO" id="GO:0003700">
    <property type="term" value="F:DNA-binding transcription factor activity"/>
    <property type="evidence" value="ECO:0007669"/>
    <property type="project" value="TreeGrafter"/>
</dbReference>
<reference evidence="7" key="1">
    <citation type="submission" date="2018-09" db="EMBL/GenBank/DDBJ databases">
        <authorList>
            <person name="Zhu H."/>
        </authorList>
    </citation>
    <scope>NUCLEOTIDE SEQUENCE [LARGE SCALE GENOMIC DNA]</scope>
    <source>
        <strain evidence="7">K1W22B-1</strain>
    </source>
</reference>
<sequence>MSASPVRRPRPGIRDVAEAAGVSVTTVSHALSGARAVHASTREKVLRAAADLGYVADPRASGLRRNRSFLVGLVGDRMVTSPHASRMVLGAQEAVAEHGSLLVALDAEDDPELEERQIGSLLAHRVDAVVYARMFHQFVEVPASLAALPVVLLDASSDDPAVPSAVPDEQAIAALMVGHLLAQGHRRIGMLTTVDQTPAAWGREQGYVRTLADAGIAYDDALLLQCATDTVAAREAALPWLARDGRPTAVFCFNDQLAMGVYQAAAAHGLSIPRDLSVTGVDDLELISAALVPGLTTAALPHREMAGWAVAEVMRMLTGEASAPGAPRQIALPATLVERGSVAPPAGQ</sequence>
<dbReference type="PROSITE" id="PS00356">
    <property type="entry name" value="HTH_LACI_1"/>
    <property type="match status" value="1"/>
</dbReference>
<keyword evidence="3 6" id="KW-0238">DNA-binding</keyword>
<comment type="caution">
    <text evidence="6">The sequence shown here is derived from an EMBL/GenBank/DDBJ whole genome shotgun (WGS) entry which is preliminary data.</text>
</comment>
<dbReference type="InterPro" id="IPR000843">
    <property type="entry name" value="HTH_LacI"/>
</dbReference>
<evidence type="ECO:0000313" key="7">
    <source>
        <dbReference type="Proteomes" id="UP000276542"/>
    </source>
</evidence>
<dbReference type="PROSITE" id="PS50932">
    <property type="entry name" value="HTH_LACI_2"/>
    <property type="match status" value="1"/>
</dbReference>
<keyword evidence="1" id="KW-0678">Repressor</keyword>
<proteinExistence type="predicted"/>
<dbReference type="PANTHER" id="PTHR30146">
    <property type="entry name" value="LACI-RELATED TRANSCRIPTIONAL REPRESSOR"/>
    <property type="match status" value="1"/>
</dbReference>
<dbReference type="Pfam" id="PF00532">
    <property type="entry name" value="Peripla_BP_1"/>
    <property type="match status" value="1"/>
</dbReference>
<feature type="domain" description="HTH lacI-type" evidence="5">
    <location>
        <begin position="11"/>
        <end position="65"/>
    </location>
</feature>
<dbReference type="InterPro" id="IPR001761">
    <property type="entry name" value="Peripla_BP/Lac1_sug-bd_dom"/>
</dbReference>
<dbReference type="SUPFAM" id="SSF47413">
    <property type="entry name" value="lambda repressor-like DNA-binding domains"/>
    <property type="match status" value="1"/>
</dbReference>
<dbReference type="AlphaFoldDB" id="A0A3A5H969"/>
<dbReference type="SMART" id="SM00354">
    <property type="entry name" value="HTH_LACI"/>
    <property type="match status" value="1"/>
</dbReference>
<keyword evidence="7" id="KW-1185">Reference proteome</keyword>
<dbReference type="Gene3D" id="1.10.260.40">
    <property type="entry name" value="lambda repressor-like DNA-binding domains"/>
    <property type="match status" value="1"/>
</dbReference>
<dbReference type="EMBL" id="QYRP01000002">
    <property type="protein sequence ID" value="RJS45925.1"/>
    <property type="molecule type" value="Genomic_DNA"/>
</dbReference>
<accession>A0A3A5H969</accession>
<dbReference type="Gene3D" id="3.40.50.2300">
    <property type="match status" value="2"/>
</dbReference>
<dbReference type="InterPro" id="IPR010982">
    <property type="entry name" value="Lambda_DNA-bd_dom_sf"/>
</dbReference>
<name>A0A3A5H969_9ACTN</name>
<keyword evidence="4" id="KW-0804">Transcription</keyword>
<dbReference type="SUPFAM" id="SSF53822">
    <property type="entry name" value="Periplasmic binding protein-like I"/>
    <property type="match status" value="1"/>
</dbReference>
<gene>
    <name evidence="6" type="ORF">D4739_06595</name>
</gene>
<dbReference type="InterPro" id="IPR028082">
    <property type="entry name" value="Peripla_BP_I"/>
</dbReference>
<dbReference type="Proteomes" id="UP000276542">
    <property type="component" value="Unassembled WGS sequence"/>
</dbReference>
<dbReference type="CDD" id="cd06288">
    <property type="entry name" value="PBP1_sucrose_transcription_regulator"/>
    <property type="match status" value="1"/>
</dbReference>
<evidence type="ECO:0000256" key="2">
    <source>
        <dbReference type="ARBA" id="ARBA00023015"/>
    </source>
</evidence>